<dbReference type="Proteomes" id="UP001202289">
    <property type="component" value="Unassembled WGS sequence"/>
</dbReference>
<accession>A0ACC6A9W5</accession>
<protein>
    <submittedName>
        <fullName evidence="1">NERD domain-containing protein</fullName>
    </submittedName>
</protein>
<proteinExistence type="predicted"/>
<evidence type="ECO:0000313" key="2">
    <source>
        <dbReference type="Proteomes" id="UP001202289"/>
    </source>
</evidence>
<gene>
    <name evidence="1" type="ORF">M3215_16055</name>
</gene>
<reference evidence="1" key="1">
    <citation type="submission" date="2022-05" db="EMBL/GenBank/DDBJ databases">
        <title>Comparative Genomics of Spacecraft Associated Microbes.</title>
        <authorList>
            <person name="Tran M.T."/>
            <person name="Wright A."/>
            <person name="Seuylemezian A."/>
            <person name="Eisen J."/>
            <person name="Coil D."/>
        </authorList>
    </citation>
    <scope>NUCLEOTIDE SEQUENCE</scope>
    <source>
        <strain evidence="1">FAIRING 10M-2.2</strain>
    </source>
</reference>
<dbReference type="EMBL" id="JAMBOP010000021">
    <property type="protein sequence ID" value="MCM3737271.1"/>
    <property type="molecule type" value="Genomic_DNA"/>
</dbReference>
<keyword evidence="2" id="KW-1185">Reference proteome</keyword>
<sequence>MAIFMFIMFLFIFLVIKAIRYLSANQSNIKGRAGEKEVQKYLSKLDSNKYLIMHDITLRAEKGQTTQIDHIVIAQSGIFVIETKNYKGWIFGNEWDPKWTQVNFKRKDKFHNPIWQNYGHIKAIQHVLNNEEIPYISLITFSNSSDLKKINITSSHVHISYFSEVTTYIRKHAEQILSPSQMKKIYQTLQQANITDKNIKKQHIKNIQMNKQEAKRKVQKHICPRCNGRLVQRKGSKGTFLGCSNFPSCRYTAELSVGMKKAD</sequence>
<evidence type="ECO:0000313" key="1">
    <source>
        <dbReference type="EMBL" id="MCM3737271.1"/>
    </source>
</evidence>
<comment type="caution">
    <text evidence="1">The sequence shown here is derived from an EMBL/GenBank/DDBJ whole genome shotgun (WGS) entry which is preliminary data.</text>
</comment>
<organism evidence="1 2">
    <name type="scientific">Bacillus cytotoxicus</name>
    <dbReference type="NCBI Taxonomy" id="580165"/>
    <lineage>
        <taxon>Bacteria</taxon>
        <taxon>Bacillati</taxon>
        <taxon>Bacillota</taxon>
        <taxon>Bacilli</taxon>
        <taxon>Bacillales</taxon>
        <taxon>Bacillaceae</taxon>
        <taxon>Bacillus</taxon>
        <taxon>Bacillus cereus group</taxon>
    </lineage>
</organism>
<name>A0ACC6A9W5_9BACI</name>